<dbReference type="PANTHER" id="PTHR30199:SF0">
    <property type="entry name" value="INNER MEMBRANE PROTEIN YDCO"/>
    <property type="match status" value="1"/>
</dbReference>
<keyword evidence="3" id="KW-1185">Reference proteome</keyword>
<keyword evidence="1" id="KW-0812">Transmembrane</keyword>
<reference evidence="2 3" key="1">
    <citation type="submission" date="2018-05" db="EMBL/GenBank/DDBJ databases">
        <title>Description of Sphingomonas pokkalii sp nov, isolated from the rhizosphere of saline tolerant pokkali rice and its draft genome analysis.</title>
        <authorList>
            <person name="Menon R."/>
            <person name="Kumari S."/>
            <person name="Rameshkumar N."/>
        </authorList>
    </citation>
    <scope>NUCLEOTIDE SEQUENCE [LARGE SCALE GENOMIC DNA]</scope>
    <source>
        <strain evidence="2 3">L3B27</strain>
    </source>
</reference>
<dbReference type="EMBL" id="QENQ01000001">
    <property type="protein sequence ID" value="PVX30719.1"/>
    <property type="molecule type" value="Genomic_DNA"/>
</dbReference>
<feature type="transmembrane region" description="Helical" evidence="1">
    <location>
        <begin position="42"/>
        <end position="60"/>
    </location>
</feature>
<feature type="transmembrane region" description="Helical" evidence="1">
    <location>
        <begin position="346"/>
        <end position="377"/>
    </location>
</feature>
<feature type="transmembrane region" description="Helical" evidence="1">
    <location>
        <begin position="90"/>
        <end position="107"/>
    </location>
</feature>
<feature type="transmembrane region" description="Helical" evidence="1">
    <location>
        <begin position="138"/>
        <end position="158"/>
    </location>
</feature>
<dbReference type="InterPro" id="IPR004711">
    <property type="entry name" value="Benzoate_Transporter"/>
</dbReference>
<keyword evidence="1" id="KW-0472">Membrane</keyword>
<feature type="transmembrane region" description="Helical" evidence="1">
    <location>
        <begin position="202"/>
        <end position="223"/>
    </location>
</feature>
<proteinExistence type="predicted"/>
<feature type="transmembrane region" description="Helical" evidence="1">
    <location>
        <begin position="165"/>
        <end position="182"/>
    </location>
</feature>
<dbReference type="PANTHER" id="PTHR30199">
    <property type="entry name" value="MFS FAMILY TRANSPORTER, PREDICTED SUBSTRATE BENZOATE"/>
    <property type="match status" value="1"/>
</dbReference>
<sequence>MHRMPPPSAWISAFVATLVGFGGTVALVIQALQALGATGAQIGTALTALCLGIAIGSAVLSIHQRVPVILAWSTPGAALLAGVSGLSWEIAVGAFVFAALVGIAFSLIPALGRLAAAIPHAITAAMLAGVLMPFCLNLFRLGSIDPLLVASLVILFLVARQRIPVYALLVVLGAGIMLALARGQIGAVAPGAVFGSLVPAPIALDAGALASIGLPLFFVTLVSQNLPGLAVLRGAGYPARPTPLLLGAGLASLAAAPFGGHAVNLAAITAAICTNEEADPEPRRRWKTGLLYGGFYLLLAAFAPVLVRQFLALPTTLIAALTGIALLPPLGAAIGSLATAPQDRDAAILTLLVTASGVSMFGLGSALWGIVAGLLALGAARLLKRQ</sequence>
<feature type="transmembrane region" description="Helical" evidence="1">
    <location>
        <begin position="67"/>
        <end position="84"/>
    </location>
</feature>
<dbReference type="NCBIfam" id="TIGR00843">
    <property type="entry name" value="benE"/>
    <property type="match status" value="1"/>
</dbReference>
<dbReference type="OrthoDB" id="9792424at2"/>
<feature type="transmembrane region" description="Helical" evidence="1">
    <location>
        <begin position="244"/>
        <end position="269"/>
    </location>
</feature>
<name>A0A2U0SH93_9SPHN</name>
<feature type="transmembrane region" description="Helical" evidence="1">
    <location>
        <begin position="114"/>
        <end position="132"/>
    </location>
</feature>
<feature type="transmembrane region" description="Helical" evidence="1">
    <location>
        <begin position="289"/>
        <end position="307"/>
    </location>
</feature>
<dbReference type="GO" id="GO:0042925">
    <property type="term" value="F:benzoate transmembrane transporter activity"/>
    <property type="evidence" value="ECO:0007669"/>
    <property type="project" value="InterPro"/>
</dbReference>
<dbReference type="GO" id="GO:0005886">
    <property type="term" value="C:plasma membrane"/>
    <property type="evidence" value="ECO:0007669"/>
    <property type="project" value="TreeGrafter"/>
</dbReference>
<evidence type="ECO:0000313" key="2">
    <source>
        <dbReference type="EMBL" id="PVX30719.1"/>
    </source>
</evidence>
<evidence type="ECO:0000313" key="3">
    <source>
        <dbReference type="Proteomes" id="UP000245890"/>
    </source>
</evidence>
<accession>A0A2U0SH93</accession>
<dbReference type="Proteomes" id="UP000245890">
    <property type="component" value="Unassembled WGS sequence"/>
</dbReference>
<comment type="caution">
    <text evidence="2">The sequence shown here is derived from an EMBL/GenBank/DDBJ whole genome shotgun (WGS) entry which is preliminary data.</text>
</comment>
<dbReference type="AlphaFoldDB" id="A0A2U0SH93"/>
<evidence type="ECO:0000256" key="1">
    <source>
        <dbReference type="SAM" id="Phobius"/>
    </source>
</evidence>
<organism evidence="2 3">
    <name type="scientific">Sphingomonas pokkalii</name>
    <dbReference type="NCBI Taxonomy" id="2175090"/>
    <lineage>
        <taxon>Bacteria</taxon>
        <taxon>Pseudomonadati</taxon>
        <taxon>Pseudomonadota</taxon>
        <taxon>Alphaproteobacteria</taxon>
        <taxon>Sphingomonadales</taxon>
        <taxon>Sphingomonadaceae</taxon>
        <taxon>Sphingomonas</taxon>
    </lineage>
</organism>
<dbReference type="Pfam" id="PF03594">
    <property type="entry name" value="BenE"/>
    <property type="match status" value="1"/>
</dbReference>
<keyword evidence="1" id="KW-1133">Transmembrane helix</keyword>
<gene>
    <name evidence="2" type="ORF">DD559_16395</name>
</gene>
<protein>
    <submittedName>
        <fullName evidence="2">Benzoate transporter</fullName>
    </submittedName>
</protein>
<feature type="transmembrane region" description="Helical" evidence="1">
    <location>
        <begin position="319"/>
        <end position="340"/>
    </location>
</feature>